<dbReference type="SUPFAM" id="SSF51445">
    <property type="entry name" value="(Trans)glycosidases"/>
    <property type="match status" value="1"/>
</dbReference>
<gene>
    <name evidence="7" type="ORF">F3Y22_tig00112540pilonHSYRG00002</name>
</gene>
<feature type="domain" description="GH18" evidence="6">
    <location>
        <begin position="63"/>
        <end position="277"/>
    </location>
</feature>
<dbReference type="PANTHER" id="PTHR11177">
    <property type="entry name" value="CHITINASE"/>
    <property type="match status" value="1"/>
</dbReference>
<reference evidence="7" key="1">
    <citation type="submission" date="2019-09" db="EMBL/GenBank/DDBJ databases">
        <title>Draft genome information of white flower Hibiscus syriacus.</title>
        <authorList>
            <person name="Kim Y.-M."/>
        </authorList>
    </citation>
    <scope>NUCLEOTIDE SEQUENCE [LARGE SCALE GENOMIC DNA]</scope>
    <source>
        <strain evidence="7">YM2019G1</strain>
    </source>
</reference>
<comment type="caution">
    <text evidence="7">The sequence shown here is derived from an EMBL/GenBank/DDBJ whole genome shotgun (WGS) entry which is preliminary data.</text>
</comment>
<evidence type="ECO:0000259" key="6">
    <source>
        <dbReference type="PROSITE" id="PS51910"/>
    </source>
</evidence>
<evidence type="ECO:0000313" key="7">
    <source>
        <dbReference type="EMBL" id="KAE8665565.1"/>
    </source>
</evidence>
<feature type="region of interest" description="Disordered" evidence="5">
    <location>
        <begin position="1"/>
        <end position="27"/>
    </location>
</feature>
<evidence type="ECO:0000313" key="8">
    <source>
        <dbReference type="Proteomes" id="UP000436088"/>
    </source>
</evidence>
<dbReference type="PROSITE" id="PS51910">
    <property type="entry name" value="GH18_2"/>
    <property type="match status" value="1"/>
</dbReference>
<sequence length="277" mass="31047">MHRLVEEKPSLNSGFDDENKGARKQQPRLPFARENPLLAAVGIQRIDKVELLLIQTTITITSGNIYIYMEPGFRLSFSVIDTRWKLVSELVAANELTKFPKESKLLIGHPLNPFQFPPLTPRFSLIFTTPFSCPNPPLSSSTSPLDQQKLPEFRSGLSAKYPPVKTILSIGGGGNNPDVLARMARTEETRGVFINSTIEEARGYQFDGVDLDWEFPATGDDMANLALLFKEWREALQKEAETGGKPRLLLTSAVYYSSEFTNYGLPRTYPAHAWPNN</sequence>
<dbReference type="InterPro" id="IPR050314">
    <property type="entry name" value="Glycosyl_Hydrlase_18"/>
</dbReference>
<dbReference type="GO" id="GO:0008061">
    <property type="term" value="F:chitin binding"/>
    <property type="evidence" value="ECO:0007669"/>
    <property type="project" value="TreeGrafter"/>
</dbReference>
<keyword evidence="1 3" id="KW-0378">Hydrolase</keyword>
<dbReference type="GO" id="GO:0005576">
    <property type="term" value="C:extracellular region"/>
    <property type="evidence" value="ECO:0007669"/>
    <property type="project" value="TreeGrafter"/>
</dbReference>
<keyword evidence="8" id="KW-1185">Reference proteome</keyword>
<dbReference type="EMBL" id="VEPZ02001611">
    <property type="protein sequence ID" value="KAE8665565.1"/>
    <property type="molecule type" value="Genomic_DNA"/>
</dbReference>
<dbReference type="AlphaFoldDB" id="A0A6A2XEB8"/>
<evidence type="ECO:0000256" key="5">
    <source>
        <dbReference type="SAM" id="MobiDB-lite"/>
    </source>
</evidence>
<dbReference type="GO" id="GO:0006032">
    <property type="term" value="P:chitin catabolic process"/>
    <property type="evidence" value="ECO:0007669"/>
    <property type="project" value="TreeGrafter"/>
</dbReference>
<evidence type="ECO:0000256" key="3">
    <source>
        <dbReference type="RuleBase" id="RU000489"/>
    </source>
</evidence>
<protein>
    <submittedName>
        <fullName evidence="7">GYMNOS family protein</fullName>
    </submittedName>
</protein>
<dbReference type="GO" id="GO:0004568">
    <property type="term" value="F:chitinase activity"/>
    <property type="evidence" value="ECO:0007669"/>
    <property type="project" value="TreeGrafter"/>
</dbReference>
<dbReference type="Pfam" id="PF00704">
    <property type="entry name" value="Glyco_hydro_18"/>
    <property type="match status" value="1"/>
</dbReference>
<name>A0A6A2XEB8_HIBSY</name>
<keyword evidence="2 3" id="KW-0326">Glycosidase</keyword>
<dbReference type="PROSITE" id="PS01095">
    <property type="entry name" value="GH18_1"/>
    <property type="match status" value="1"/>
</dbReference>
<dbReference type="GO" id="GO:0005975">
    <property type="term" value="P:carbohydrate metabolic process"/>
    <property type="evidence" value="ECO:0007669"/>
    <property type="project" value="InterPro"/>
</dbReference>
<evidence type="ECO:0000256" key="2">
    <source>
        <dbReference type="ARBA" id="ARBA00023295"/>
    </source>
</evidence>
<organism evidence="7 8">
    <name type="scientific">Hibiscus syriacus</name>
    <name type="common">Rose of Sharon</name>
    <dbReference type="NCBI Taxonomy" id="106335"/>
    <lineage>
        <taxon>Eukaryota</taxon>
        <taxon>Viridiplantae</taxon>
        <taxon>Streptophyta</taxon>
        <taxon>Embryophyta</taxon>
        <taxon>Tracheophyta</taxon>
        <taxon>Spermatophyta</taxon>
        <taxon>Magnoliopsida</taxon>
        <taxon>eudicotyledons</taxon>
        <taxon>Gunneridae</taxon>
        <taxon>Pentapetalae</taxon>
        <taxon>rosids</taxon>
        <taxon>malvids</taxon>
        <taxon>Malvales</taxon>
        <taxon>Malvaceae</taxon>
        <taxon>Malvoideae</taxon>
        <taxon>Hibiscus</taxon>
    </lineage>
</organism>
<dbReference type="Proteomes" id="UP000436088">
    <property type="component" value="Unassembled WGS sequence"/>
</dbReference>
<dbReference type="PANTHER" id="PTHR11177:SF317">
    <property type="entry name" value="CHITINASE 12-RELATED"/>
    <property type="match status" value="1"/>
</dbReference>
<comment type="similarity">
    <text evidence="4">Belongs to the glycosyl hydrolase 18 family.</text>
</comment>
<proteinExistence type="inferred from homology"/>
<dbReference type="InterPro" id="IPR017853">
    <property type="entry name" value="GH"/>
</dbReference>
<dbReference type="InterPro" id="IPR001223">
    <property type="entry name" value="Glyco_hydro18_cat"/>
</dbReference>
<dbReference type="InterPro" id="IPR001579">
    <property type="entry name" value="Glyco_hydro_18_chit_AS"/>
</dbReference>
<evidence type="ECO:0000256" key="1">
    <source>
        <dbReference type="ARBA" id="ARBA00022801"/>
    </source>
</evidence>
<evidence type="ECO:0000256" key="4">
    <source>
        <dbReference type="RuleBase" id="RU004453"/>
    </source>
</evidence>
<accession>A0A6A2XEB8</accession>
<dbReference type="Gene3D" id="3.20.20.80">
    <property type="entry name" value="Glycosidases"/>
    <property type="match status" value="1"/>
</dbReference>